<dbReference type="OrthoDB" id="3550535at2759"/>
<evidence type="ECO:0000313" key="2">
    <source>
        <dbReference type="Proteomes" id="UP000297452"/>
    </source>
</evidence>
<dbReference type="EMBL" id="PQXJ01000265">
    <property type="protein sequence ID" value="TGO54532.1"/>
    <property type="molecule type" value="Genomic_DNA"/>
</dbReference>
<comment type="caution">
    <text evidence="1">The sequence shown here is derived from an EMBL/GenBank/DDBJ whole genome shotgun (WGS) entry which is preliminary data.</text>
</comment>
<reference evidence="1 2" key="1">
    <citation type="submission" date="2017-12" db="EMBL/GenBank/DDBJ databases">
        <title>Comparative genomics of Botrytis spp.</title>
        <authorList>
            <person name="Valero-Jimenez C.A."/>
            <person name="Tapia P."/>
            <person name="Veloso J."/>
            <person name="Silva-Moreno E."/>
            <person name="Staats M."/>
            <person name="Valdes J.H."/>
            <person name="Van Kan J.A.L."/>
        </authorList>
    </citation>
    <scope>NUCLEOTIDE SEQUENCE [LARGE SCALE GENOMIC DNA]</scope>
    <source>
        <strain evidence="1 2">MUCL2120</strain>
    </source>
</reference>
<proteinExistence type="predicted"/>
<name>A0A4Z1I4Y5_9HELO</name>
<dbReference type="AlphaFoldDB" id="A0A4Z1I4Y5"/>
<evidence type="ECO:0000313" key="1">
    <source>
        <dbReference type="EMBL" id="TGO54532.1"/>
    </source>
</evidence>
<gene>
    <name evidence="1" type="ORF">BOTNAR_0265g00150</name>
</gene>
<protein>
    <submittedName>
        <fullName evidence="1">Uncharacterized protein</fullName>
    </submittedName>
</protein>
<organism evidence="1 2">
    <name type="scientific">Botryotinia narcissicola</name>
    <dbReference type="NCBI Taxonomy" id="278944"/>
    <lineage>
        <taxon>Eukaryota</taxon>
        <taxon>Fungi</taxon>
        <taxon>Dikarya</taxon>
        <taxon>Ascomycota</taxon>
        <taxon>Pezizomycotina</taxon>
        <taxon>Leotiomycetes</taxon>
        <taxon>Helotiales</taxon>
        <taxon>Sclerotiniaceae</taxon>
        <taxon>Botryotinia</taxon>
    </lineage>
</organism>
<accession>A0A4Z1I4Y5</accession>
<sequence length="247" mass="27979">MGSKNPINNTPLAMRPSTTAFFEKKKLAGNVISAMQPPDASSLNKDKIVNNAAPIMRPSAAAFFKKDKTTNPFLVAAAKHKPQPIVDVNELTEHPAIAILGDKEITIYIEMCGNMDTAPTDMVALRTALAEYKTIKKFSIKIHAPWPHSESKETYNIRVSSMKKLFAIIDGFNLYKLKVTMSVDKDNFPQMKLGAAIHGLRFEKWQLFYQVFDEVNDIEKDPIQIFRGSEYDLRLRVVWKKEFLTQV</sequence>
<dbReference type="Proteomes" id="UP000297452">
    <property type="component" value="Unassembled WGS sequence"/>
</dbReference>
<keyword evidence="2" id="KW-1185">Reference proteome</keyword>